<dbReference type="Gene3D" id="3.40.50.1000">
    <property type="entry name" value="HAD superfamily/HAD-like"/>
    <property type="match status" value="1"/>
</dbReference>
<dbReference type="SFLD" id="SFLDG01129">
    <property type="entry name" value="C1.5:_HAD__Beta-PGM__Phosphata"/>
    <property type="match status" value="1"/>
</dbReference>
<dbReference type="PANTHER" id="PTHR18901:SF38">
    <property type="entry name" value="PSEUDOURIDINE-5'-PHOSPHATASE"/>
    <property type="match status" value="1"/>
</dbReference>
<evidence type="ECO:0000313" key="2">
    <source>
        <dbReference type="Proteomes" id="UP000092714"/>
    </source>
</evidence>
<dbReference type="GO" id="GO:0016791">
    <property type="term" value="F:phosphatase activity"/>
    <property type="evidence" value="ECO:0007669"/>
    <property type="project" value="TreeGrafter"/>
</dbReference>
<dbReference type="InterPro" id="IPR036412">
    <property type="entry name" value="HAD-like_sf"/>
</dbReference>
<comment type="caution">
    <text evidence="1">The sequence shown here is derived from an EMBL/GenBank/DDBJ whole genome shotgun (WGS) entry which is preliminary data.</text>
</comment>
<dbReference type="Gene3D" id="1.10.150.240">
    <property type="entry name" value="Putative phosphatase, domain 2"/>
    <property type="match status" value="1"/>
</dbReference>
<dbReference type="PANTHER" id="PTHR18901">
    <property type="entry name" value="2-DEOXYGLUCOSE-6-PHOSPHATE PHOSPHATASE 2"/>
    <property type="match status" value="1"/>
</dbReference>
<dbReference type="GeneID" id="42776994"/>
<dbReference type="InterPro" id="IPR006439">
    <property type="entry name" value="HAD-SF_hydro_IA"/>
</dbReference>
<dbReference type="PRINTS" id="PR00413">
    <property type="entry name" value="HADHALOGNASE"/>
</dbReference>
<reference evidence="1 2" key="1">
    <citation type="submission" date="2016-06" db="EMBL/GenBank/DDBJ databases">
        <authorList>
            <person name="Kjaerup R.B."/>
            <person name="Dalgaard T.S."/>
            <person name="Juul-Madsen H.R."/>
        </authorList>
    </citation>
    <scope>NUCLEOTIDE SEQUENCE [LARGE SCALE GENOMIC DNA]</scope>
    <source>
        <strain evidence="1 2">373-A1</strain>
    </source>
</reference>
<dbReference type="EMBL" id="MAPZ01000022">
    <property type="protein sequence ID" value="OBY10295.1"/>
    <property type="molecule type" value="Genomic_DNA"/>
</dbReference>
<protein>
    <submittedName>
        <fullName evidence="1">HAD family hydrolase</fullName>
    </submittedName>
</protein>
<dbReference type="eggNOG" id="COG0637">
    <property type="taxonomic scope" value="Bacteria"/>
</dbReference>
<dbReference type="InterPro" id="IPR041492">
    <property type="entry name" value="HAD_2"/>
</dbReference>
<dbReference type="SUPFAM" id="SSF56784">
    <property type="entry name" value="HAD-like"/>
    <property type="match status" value="1"/>
</dbReference>
<organism evidence="1 2">
    <name type="scientific">Clostridium paraputrificum</name>
    <dbReference type="NCBI Taxonomy" id="29363"/>
    <lineage>
        <taxon>Bacteria</taxon>
        <taxon>Bacillati</taxon>
        <taxon>Bacillota</taxon>
        <taxon>Clostridia</taxon>
        <taxon>Eubacteriales</taxon>
        <taxon>Clostridiaceae</taxon>
        <taxon>Clostridium</taxon>
    </lineage>
</organism>
<evidence type="ECO:0000313" key="1">
    <source>
        <dbReference type="EMBL" id="OBY10295.1"/>
    </source>
</evidence>
<keyword evidence="1" id="KW-0378">Hydrolase</keyword>
<sequence>MFTNIKGAIFDLDGTLVDSMWIWEQIDIDYLNEKGYEMPQNLKDEINHLSFQETAVYFKNRFHLDDSLDEIMNAWHNMAYKHYLEDVNLKEGVLELLTHLKDKGIKIGLATSNSYPLLEAVLKKREIYNLFDTIVTTEEAKKSKSNPDVYLMAAARLDVKPSECIVFEDIIEAVRGAKSANMKVIAVYDKAAGYQKQDLIETADKYIMNFKELL</sequence>
<dbReference type="OrthoDB" id="9797743at2"/>
<dbReference type="CDD" id="cd07505">
    <property type="entry name" value="HAD_BPGM-like"/>
    <property type="match status" value="1"/>
</dbReference>
<proteinExistence type="predicted"/>
<dbReference type="InterPro" id="IPR023198">
    <property type="entry name" value="PGP-like_dom2"/>
</dbReference>
<accession>A0A174X2L5</accession>
<keyword evidence="2" id="KW-1185">Reference proteome</keyword>
<gene>
    <name evidence="1" type="ORF">CP373A1_11425</name>
</gene>
<dbReference type="RefSeq" id="WP_027099154.1">
    <property type="nucleotide sequence ID" value="NZ_CABHIH010000002.1"/>
</dbReference>
<dbReference type="InterPro" id="IPR023214">
    <property type="entry name" value="HAD_sf"/>
</dbReference>
<dbReference type="Proteomes" id="UP000092714">
    <property type="component" value="Unassembled WGS sequence"/>
</dbReference>
<dbReference type="SFLD" id="SFLDS00003">
    <property type="entry name" value="Haloacid_Dehalogenase"/>
    <property type="match status" value="1"/>
</dbReference>
<name>A0A174X2L5_9CLOT</name>
<dbReference type="Pfam" id="PF13419">
    <property type="entry name" value="HAD_2"/>
    <property type="match status" value="1"/>
</dbReference>
<dbReference type="AlphaFoldDB" id="A0A174X2L5"/>
<dbReference type="NCBIfam" id="TIGR01509">
    <property type="entry name" value="HAD-SF-IA-v3"/>
    <property type="match status" value="1"/>
</dbReference>